<evidence type="ECO:0000256" key="7">
    <source>
        <dbReference type="SAM" id="MobiDB-lite"/>
    </source>
</evidence>
<evidence type="ECO:0000313" key="9">
    <source>
        <dbReference type="EMBL" id="MBB1059009.1"/>
    </source>
</evidence>
<keyword evidence="2 6" id="KW-0479">Metal-binding</keyword>
<dbReference type="PROSITE" id="PS51379">
    <property type="entry name" value="4FE4S_FER_2"/>
    <property type="match status" value="2"/>
</dbReference>
<evidence type="ECO:0000256" key="6">
    <source>
        <dbReference type="PIRNR" id="PIRNR000139"/>
    </source>
</evidence>
<dbReference type="EC" id="1.1.99.14" evidence="6"/>
<gene>
    <name evidence="9" type="ORF">H4F98_00305</name>
</gene>
<dbReference type="InterPro" id="IPR017896">
    <property type="entry name" value="4Fe4S_Fe-S-bd"/>
</dbReference>
<dbReference type="InterPro" id="IPR012257">
    <property type="entry name" value="Glc_ox_4Fe-4S"/>
</dbReference>
<dbReference type="GO" id="GO:0051539">
    <property type="term" value="F:4 iron, 4 sulfur cluster binding"/>
    <property type="evidence" value="ECO:0007669"/>
    <property type="project" value="UniProtKB-UniRule"/>
</dbReference>
<feature type="region of interest" description="Disordered" evidence="7">
    <location>
        <begin position="143"/>
        <end position="162"/>
    </location>
</feature>
<keyword evidence="1 6" id="KW-0004">4Fe-4S</keyword>
<dbReference type="PANTHER" id="PTHR32479">
    <property type="entry name" value="GLYCOLATE OXIDASE IRON-SULFUR SUBUNIT"/>
    <property type="match status" value="1"/>
</dbReference>
<dbReference type="Pfam" id="PF13183">
    <property type="entry name" value="Fer4_8"/>
    <property type="match status" value="1"/>
</dbReference>
<organism evidence="9 10">
    <name type="scientific">Marilutibacter spongiae</name>
    <dbReference type="NCBI Taxonomy" id="2025720"/>
    <lineage>
        <taxon>Bacteria</taxon>
        <taxon>Pseudomonadati</taxon>
        <taxon>Pseudomonadota</taxon>
        <taxon>Gammaproteobacteria</taxon>
        <taxon>Lysobacterales</taxon>
        <taxon>Lysobacteraceae</taxon>
        <taxon>Marilutibacter</taxon>
    </lineage>
</organism>
<keyword evidence="3" id="KW-0677">Repeat</keyword>
<dbReference type="Proteomes" id="UP000523196">
    <property type="component" value="Unassembled WGS sequence"/>
</dbReference>
<evidence type="ECO:0000259" key="8">
    <source>
        <dbReference type="PROSITE" id="PS51379"/>
    </source>
</evidence>
<evidence type="ECO:0000313" key="10">
    <source>
        <dbReference type="Proteomes" id="UP000523196"/>
    </source>
</evidence>
<keyword evidence="4 6" id="KW-0408">Iron</keyword>
<reference evidence="9 10" key="1">
    <citation type="submission" date="2020-08" db="EMBL/GenBank/DDBJ databases">
        <authorList>
            <person name="Xu S."/>
            <person name="Li A."/>
        </authorList>
    </citation>
    <scope>NUCLEOTIDE SEQUENCE [LARGE SCALE GENOMIC DNA]</scope>
    <source>
        <strain evidence="9 10">119BY6-57</strain>
    </source>
</reference>
<evidence type="ECO:0000256" key="4">
    <source>
        <dbReference type="ARBA" id="ARBA00023004"/>
    </source>
</evidence>
<name>A0A7W3Y4K1_9GAMM</name>
<dbReference type="EMBL" id="JACHTF010000001">
    <property type="protein sequence ID" value="MBB1059009.1"/>
    <property type="molecule type" value="Genomic_DNA"/>
</dbReference>
<accession>A0A7W3Y4K1</accession>
<dbReference type="GO" id="GO:0019154">
    <property type="term" value="F:glycolate dehydrogenase activity"/>
    <property type="evidence" value="ECO:0007669"/>
    <property type="project" value="UniProtKB-EC"/>
</dbReference>
<keyword evidence="6" id="KW-0249">Electron transport</keyword>
<comment type="cofactor">
    <cofactor evidence="6">
        <name>[4Fe-4S] cluster</name>
        <dbReference type="ChEBI" id="CHEBI:49883"/>
    </cofactor>
    <text evidence="6">Binds 2 [4Fe-4S] clusters.</text>
</comment>
<comment type="caution">
    <text evidence="9">The sequence shown here is derived from an EMBL/GenBank/DDBJ whole genome shotgun (WGS) entry which is preliminary data.</text>
</comment>
<proteinExistence type="predicted"/>
<feature type="domain" description="4Fe-4S ferredoxin-type" evidence="8">
    <location>
        <begin position="15"/>
        <end position="44"/>
    </location>
</feature>
<dbReference type="PROSITE" id="PS00198">
    <property type="entry name" value="4FE4S_FER_1"/>
    <property type="match status" value="2"/>
</dbReference>
<keyword evidence="10" id="KW-1185">Reference proteome</keyword>
<keyword evidence="5 6" id="KW-0411">Iron-sulfur</keyword>
<evidence type="ECO:0000256" key="3">
    <source>
        <dbReference type="ARBA" id="ARBA00022737"/>
    </source>
</evidence>
<dbReference type="InterPro" id="IPR009051">
    <property type="entry name" value="Helical_ferredxn"/>
</dbReference>
<dbReference type="InterPro" id="IPR004017">
    <property type="entry name" value="Cys_rich_dom"/>
</dbReference>
<sequence length="385" mass="40922">MPESACPPALPTGAASLAALADRCVQCGLCLPACPTYALERIEAESPRGRIALARAWSQGRIAATPAGEAHLDHCLGCRACERACPAGVSYGALLLAARAEQRQRRRPALRQRLLETLVARPRMLRVLLDTYRRAHPLLPTAWRPLPRPPTPAARANRPDPTDARPWVAVFEGCVARAYEGPVRNALARLCEALGVALVAPPAQACCGSLHAHAGDATGQDRLGRRNAGAFAGASRVLTLASGCHEAIAAALPPGVAVDAFHYLHARGDRLRFRPLRARVALQLPCTQRDSESAAAMLALLARVPGLEVQRLDAGTGCCGAAGSRMLLDPARAAAHRQPLLDQIERLGPDRILSANIGCRLHLGNGTGRRIEHPLELLADQLATD</sequence>
<dbReference type="Pfam" id="PF02754">
    <property type="entry name" value="CCG"/>
    <property type="match status" value="2"/>
</dbReference>
<dbReference type="InterPro" id="IPR017900">
    <property type="entry name" value="4Fe4S_Fe_S_CS"/>
</dbReference>
<dbReference type="RefSeq" id="WP_182684680.1">
    <property type="nucleotide sequence ID" value="NZ_JACHTF010000001.1"/>
</dbReference>
<comment type="function">
    <text evidence="6">Component of a complex that catalyzes the oxidation of glycolate to glyoxylate.</text>
</comment>
<comment type="catalytic activity">
    <reaction evidence="6">
        <text>(R)-lactate + A = pyruvate + AH2</text>
        <dbReference type="Rhea" id="RHEA:15089"/>
        <dbReference type="ChEBI" id="CHEBI:13193"/>
        <dbReference type="ChEBI" id="CHEBI:15361"/>
        <dbReference type="ChEBI" id="CHEBI:16004"/>
        <dbReference type="ChEBI" id="CHEBI:17499"/>
    </reaction>
</comment>
<dbReference type="PIRSF" id="PIRSF000139">
    <property type="entry name" value="Glc_ox_4Fe-4S"/>
    <property type="match status" value="1"/>
</dbReference>
<dbReference type="GO" id="GO:0046872">
    <property type="term" value="F:metal ion binding"/>
    <property type="evidence" value="ECO:0007669"/>
    <property type="project" value="UniProtKB-UniRule"/>
</dbReference>
<evidence type="ECO:0000256" key="5">
    <source>
        <dbReference type="ARBA" id="ARBA00023014"/>
    </source>
</evidence>
<keyword evidence="6" id="KW-0813">Transport</keyword>
<evidence type="ECO:0000256" key="1">
    <source>
        <dbReference type="ARBA" id="ARBA00022485"/>
    </source>
</evidence>
<dbReference type="Gene3D" id="1.10.1060.10">
    <property type="entry name" value="Alpha-helical ferredoxin"/>
    <property type="match status" value="1"/>
</dbReference>
<feature type="domain" description="4Fe-4S ferredoxin-type" evidence="8">
    <location>
        <begin position="66"/>
        <end position="89"/>
    </location>
</feature>
<dbReference type="SUPFAM" id="SSF54862">
    <property type="entry name" value="4Fe-4S ferredoxins"/>
    <property type="match status" value="1"/>
</dbReference>
<comment type="catalytic activity">
    <reaction evidence="6">
        <text>glycolate + A = glyoxylate + AH2</text>
        <dbReference type="Rhea" id="RHEA:21264"/>
        <dbReference type="ChEBI" id="CHEBI:13193"/>
        <dbReference type="ChEBI" id="CHEBI:17499"/>
        <dbReference type="ChEBI" id="CHEBI:29805"/>
        <dbReference type="ChEBI" id="CHEBI:36655"/>
        <dbReference type="EC" id="1.1.99.14"/>
    </reaction>
</comment>
<dbReference type="AlphaFoldDB" id="A0A7W3Y4K1"/>
<evidence type="ECO:0000256" key="2">
    <source>
        <dbReference type="ARBA" id="ARBA00022723"/>
    </source>
</evidence>
<protein>
    <recommendedName>
        <fullName evidence="6">Glycolate oxidase iron-sulfur subunit</fullName>
        <ecNumber evidence="6">1.1.99.14</ecNumber>
    </recommendedName>
</protein>